<evidence type="ECO:0000256" key="2">
    <source>
        <dbReference type="ARBA" id="ARBA00022630"/>
    </source>
</evidence>
<dbReference type="GO" id="GO:0004497">
    <property type="term" value="F:monooxygenase activity"/>
    <property type="evidence" value="ECO:0007669"/>
    <property type="project" value="UniProtKB-KW"/>
</dbReference>
<evidence type="ECO:0000259" key="6">
    <source>
        <dbReference type="Pfam" id="PF01494"/>
    </source>
</evidence>
<evidence type="ECO:0000256" key="4">
    <source>
        <dbReference type="ARBA" id="ARBA00023002"/>
    </source>
</evidence>
<evidence type="ECO:0000256" key="3">
    <source>
        <dbReference type="ARBA" id="ARBA00022827"/>
    </source>
</evidence>
<dbReference type="InterPro" id="IPR002938">
    <property type="entry name" value="FAD-bd"/>
</dbReference>
<dbReference type="RefSeq" id="WP_215337324.1">
    <property type="nucleotide sequence ID" value="NZ_JAGSGD010000001.1"/>
</dbReference>
<dbReference type="AlphaFoldDB" id="A0A941CXQ2"/>
<keyword evidence="3" id="KW-0274">FAD</keyword>
<evidence type="ECO:0000313" key="8">
    <source>
        <dbReference type="Proteomes" id="UP000622580"/>
    </source>
</evidence>
<keyword evidence="2" id="KW-0285">Flavoprotein</keyword>
<evidence type="ECO:0000313" key="7">
    <source>
        <dbReference type="EMBL" id="MBR7617797.1"/>
    </source>
</evidence>
<keyword evidence="8" id="KW-1185">Reference proteome</keyword>
<dbReference type="Gene3D" id="3.50.50.60">
    <property type="entry name" value="FAD/NAD(P)-binding domain"/>
    <property type="match status" value="1"/>
</dbReference>
<dbReference type="SUPFAM" id="SSF51905">
    <property type="entry name" value="FAD/NAD(P)-binding domain"/>
    <property type="match status" value="1"/>
</dbReference>
<dbReference type="Pfam" id="PF01494">
    <property type="entry name" value="FAD_binding_3"/>
    <property type="match status" value="1"/>
</dbReference>
<comment type="cofactor">
    <cofactor evidence="1">
        <name>FAD</name>
        <dbReference type="ChEBI" id="CHEBI:57692"/>
    </cofactor>
</comment>
<dbReference type="EMBL" id="JAGSGD010000001">
    <property type="protein sequence ID" value="MBR7617797.1"/>
    <property type="molecule type" value="Genomic_DNA"/>
</dbReference>
<organism evidence="7 8">
    <name type="scientific">Phenylobacterium glaciei</name>
    <dbReference type="NCBI Taxonomy" id="2803784"/>
    <lineage>
        <taxon>Bacteria</taxon>
        <taxon>Pseudomonadati</taxon>
        <taxon>Pseudomonadota</taxon>
        <taxon>Alphaproteobacteria</taxon>
        <taxon>Caulobacterales</taxon>
        <taxon>Caulobacteraceae</taxon>
        <taxon>Phenylobacterium</taxon>
    </lineage>
</organism>
<name>A0A941CXQ2_9CAUL</name>
<dbReference type="Proteomes" id="UP000622580">
    <property type="component" value="Unassembled WGS sequence"/>
</dbReference>
<gene>
    <name evidence="7" type="ORF">JKL49_00215</name>
</gene>
<sequence length="397" mass="42228">MRAAVVGCGVAGMAAALALARRGHEVTVLECFDTPRPLGSGLLLQPSGLAALRVLGLDQAMLAAGARIDRLDGRDLAGRRILDMAYEHWRPGGYGLGVHRATLFQLLHDALAPAGVKVLTGVDVVGLEDPAQPRLIDTQGRVHGPFDLAAVADGSASRLRRLVRPGARARIYPWGAVWANAGDPEGRFSGALHQRYDAASTMMGVLPIGAGPDGTPDQVSLFWSMPVAAMDAFFAGDLVAWRTRALAVWPEAEPLLENLRAPADFSRATYRDVAAGRWCAGGLTLIGDAAHGTSPQLGQGANLGLLDAVELAERLTPGRRVAVSLARFQAARRRQTGVYQLASRALTPLFQSRGRIGPLIRDWLFAPVARLPLVRGISARVLTGLFRLGPTPKSLRP</sequence>
<dbReference type="PANTHER" id="PTHR13789">
    <property type="entry name" value="MONOOXYGENASE"/>
    <property type="match status" value="1"/>
</dbReference>
<reference evidence="7" key="1">
    <citation type="submission" date="2021-04" db="EMBL/GenBank/DDBJ databases">
        <title>Draft genome assembly of strain Phenylobacterium sp. 20VBR1 using MiniION and Illumina platforms.</title>
        <authorList>
            <person name="Thomas F.A."/>
            <person name="Krishnan K.P."/>
            <person name="Sinha R.K."/>
        </authorList>
    </citation>
    <scope>NUCLEOTIDE SEQUENCE</scope>
    <source>
        <strain evidence="7">20VBR1</strain>
    </source>
</reference>
<keyword evidence="5 7" id="KW-0503">Monooxygenase</keyword>
<protein>
    <submittedName>
        <fullName evidence="7">FAD-dependent monooxygenase</fullName>
    </submittedName>
</protein>
<comment type="caution">
    <text evidence="7">The sequence shown here is derived from an EMBL/GenBank/DDBJ whole genome shotgun (WGS) entry which is preliminary data.</text>
</comment>
<dbReference type="GO" id="GO:0071949">
    <property type="term" value="F:FAD binding"/>
    <property type="evidence" value="ECO:0007669"/>
    <property type="project" value="InterPro"/>
</dbReference>
<proteinExistence type="predicted"/>
<dbReference type="InterPro" id="IPR050493">
    <property type="entry name" value="FAD-dep_Monooxygenase_BioMet"/>
</dbReference>
<feature type="domain" description="FAD-binding" evidence="6">
    <location>
        <begin position="3"/>
        <end position="315"/>
    </location>
</feature>
<evidence type="ECO:0000256" key="5">
    <source>
        <dbReference type="ARBA" id="ARBA00023033"/>
    </source>
</evidence>
<accession>A0A941CXQ2</accession>
<evidence type="ECO:0000256" key="1">
    <source>
        <dbReference type="ARBA" id="ARBA00001974"/>
    </source>
</evidence>
<dbReference type="InterPro" id="IPR036188">
    <property type="entry name" value="FAD/NAD-bd_sf"/>
</dbReference>
<dbReference type="Gene3D" id="3.30.9.10">
    <property type="entry name" value="D-Amino Acid Oxidase, subunit A, domain 2"/>
    <property type="match status" value="1"/>
</dbReference>
<keyword evidence="4" id="KW-0560">Oxidoreductase</keyword>
<dbReference type="PANTHER" id="PTHR13789:SF318">
    <property type="entry name" value="GERANYLGERANYL DIPHOSPHATE REDUCTASE"/>
    <property type="match status" value="1"/>
</dbReference>
<dbReference type="PRINTS" id="PR00420">
    <property type="entry name" value="RNGMNOXGNASE"/>
</dbReference>